<gene>
    <name evidence="3" type="ORF">FC65_GL001065</name>
</gene>
<reference evidence="3 4" key="1">
    <citation type="journal article" date="2015" name="Genome Announc.">
        <title>Expanding the biotechnology potential of lactobacilli through comparative genomics of 213 strains and associated genera.</title>
        <authorList>
            <person name="Sun Z."/>
            <person name="Harris H.M."/>
            <person name="McCann A."/>
            <person name="Guo C."/>
            <person name="Argimon S."/>
            <person name="Zhang W."/>
            <person name="Yang X."/>
            <person name="Jeffery I.B."/>
            <person name="Cooney J.C."/>
            <person name="Kagawa T.F."/>
            <person name="Liu W."/>
            <person name="Song Y."/>
            <person name="Salvetti E."/>
            <person name="Wrobel A."/>
            <person name="Rasinkangas P."/>
            <person name="Parkhill J."/>
            <person name="Rea M.C."/>
            <person name="O'Sullivan O."/>
            <person name="Ritari J."/>
            <person name="Douillard F.P."/>
            <person name="Paul Ross R."/>
            <person name="Yang R."/>
            <person name="Briner A.E."/>
            <person name="Felis G.E."/>
            <person name="de Vos W.M."/>
            <person name="Barrangou R."/>
            <person name="Klaenhammer T.R."/>
            <person name="Caufield P.W."/>
            <person name="Cui Y."/>
            <person name="Zhang H."/>
            <person name="O'Toole P.W."/>
        </authorList>
    </citation>
    <scope>NUCLEOTIDE SEQUENCE [LARGE SCALE GENOMIC DNA]</scope>
    <source>
        <strain evidence="3 4">DSM 15836</strain>
    </source>
</reference>
<dbReference type="InterPro" id="IPR036634">
    <property type="entry name" value="PRD_sf"/>
</dbReference>
<proteinExistence type="predicted"/>
<evidence type="ECO:0000313" key="4">
    <source>
        <dbReference type="Proteomes" id="UP000051217"/>
    </source>
</evidence>
<dbReference type="PANTHER" id="PTHR30185">
    <property type="entry name" value="CRYPTIC BETA-GLUCOSIDE BGL OPERON ANTITERMINATOR"/>
    <property type="match status" value="1"/>
</dbReference>
<keyword evidence="4" id="KW-1185">Reference proteome</keyword>
<name>A0ABR5PNI5_9LACO</name>
<evidence type="ECO:0000259" key="2">
    <source>
        <dbReference type="PROSITE" id="PS51372"/>
    </source>
</evidence>
<dbReference type="PROSITE" id="PS51372">
    <property type="entry name" value="PRD_2"/>
    <property type="match status" value="2"/>
</dbReference>
<dbReference type="Pfam" id="PF00874">
    <property type="entry name" value="PRD"/>
    <property type="match status" value="2"/>
</dbReference>
<evidence type="ECO:0000256" key="1">
    <source>
        <dbReference type="ARBA" id="ARBA00022737"/>
    </source>
</evidence>
<keyword evidence="1" id="KW-0677">Repeat</keyword>
<dbReference type="Gene3D" id="1.10.1790.10">
    <property type="entry name" value="PRD domain"/>
    <property type="match status" value="2"/>
</dbReference>
<dbReference type="Proteomes" id="UP000051217">
    <property type="component" value="Unassembled WGS sequence"/>
</dbReference>
<feature type="domain" description="PRD" evidence="2">
    <location>
        <begin position="43"/>
        <end position="148"/>
    </location>
</feature>
<organism evidence="3 4">
    <name type="scientific">Ligilactobacillus acidipiscis DSM 15836</name>
    <dbReference type="NCBI Taxonomy" id="1423716"/>
    <lineage>
        <taxon>Bacteria</taxon>
        <taxon>Bacillati</taxon>
        <taxon>Bacillota</taxon>
        <taxon>Bacilli</taxon>
        <taxon>Lactobacillales</taxon>
        <taxon>Lactobacillaceae</taxon>
        <taxon>Ligilactobacillus</taxon>
    </lineage>
</organism>
<dbReference type="InterPro" id="IPR050661">
    <property type="entry name" value="BglG_antiterminators"/>
</dbReference>
<dbReference type="PANTHER" id="PTHR30185:SF15">
    <property type="entry name" value="CRYPTIC BETA-GLUCOSIDE BGL OPERON ANTITERMINATOR"/>
    <property type="match status" value="1"/>
</dbReference>
<dbReference type="SUPFAM" id="SSF63520">
    <property type="entry name" value="PTS-regulatory domain, PRD"/>
    <property type="match status" value="2"/>
</dbReference>
<feature type="domain" description="PRD" evidence="2">
    <location>
        <begin position="149"/>
        <end position="258"/>
    </location>
</feature>
<dbReference type="RefSeq" id="WP_056971542.1">
    <property type="nucleotide sequence ID" value="NZ_AZFI01000023.1"/>
</dbReference>
<dbReference type="EMBL" id="AZFI01000023">
    <property type="protein sequence ID" value="KRM30077.1"/>
    <property type="molecule type" value="Genomic_DNA"/>
</dbReference>
<evidence type="ECO:0000313" key="3">
    <source>
        <dbReference type="EMBL" id="KRM30077.1"/>
    </source>
</evidence>
<accession>A0ABR5PNI5</accession>
<dbReference type="InterPro" id="IPR011608">
    <property type="entry name" value="PRD"/>
</dbReference>
<protein>
    <submittedName>
        <fullName evidence="3">Transcription antiterminator</fullName>
    </submittedName>
</protein>
<comment type="caution">
    <text evidence="3">The sequence shown here is derived from an EMBL/GenBank/DDBJ whole genome shotgun (WGS) entry which is preliminary data.</text>
</comment>
<sequence>MAGKGIAFGKEAGQELPAAEIQRVFRPEQMDQDSKFIGQTFENIDADVLSLTQELVQMVQDKFKNVLFNDSHFLALADHLSYALKRSGSADYPENLRWEVQKTYPQEYELALDSLYLIEKRTGIRLPKSELTFLTYHYVDAQNNSEGTIQSAKLAELTNRAIEIVQYHYQLILDQNSANYVRFVTHLRFFILRQLHQGSEEVPKVDPQLLAIVKENYKKAFQGAQKVGKMLIEIMGCQVSEEELFYLTLHIDRVTRRQ</sequence>